<dbReference type="GeneID" id="94170734"/>
<feature type="compositionally biased region" description="Acidic residues" evidence="1">
    <location>
        <begin position="53"/>
        <end position="69"/>
    </location>
</feature>
<protein>
    <submittedName>
        <fullName evidence="2">Uncharacterized protein</fullName>
    </submittedName>
</protein>
<dbReference type="EMBL" id="JAFHKP010000027">
    <property type="protein sequence ID" value="KAG5475779.1"/>
    <property type="molecule type" value="Genomic_DNA"/>
</dbReference>
<accession>A0A836GNF8</accession>
<feature type="compositionally biased region" description="Basic and acidic residues" evidence="1">
    <location>
        <begin position="663"/>
        <end position="680"/>
    </location>
</feature>
<sequence>MQQRARATESAAPAHDVQKALSTSLSESSDESALPMHFVAGGASRRVGRVSDDEYEVSSYEETEASDDSFSDRSEDYVPLAFEFVNSNPRRRAGAPAYSEIPCGVLEEVDERESLSFSEAPLEVFLERRRTRRHCGPGAKDSNWVVVTSSRTSNTEDAGGSSSTISAALSIAFERRKRTHIVGKVKPPAYEVSCVELSVSLSDEEETPLNAQLIHTLIKRLCNPSDEVSLEAFEFLDFSDENFKEELEPLKQIKALLEQKASNPMVANAKRDLEVKEAILSLPPEKAVAAKVKAIKSRQIRPSLSKGRLYSDGKTEVQKAQAIADLVRCLKDPRTEMSLRVFEGVDWSNRNLHTVLTLLQPIRAYMEAKEVTKGKPAEGEMSDASALDRKIKTAIMCLPSQEAVAAMMDAAKTRDLSNSSFNGDAIRHLVGRLKRSGQSVTQCEFDKINWNDRNFIRELEPLRQICVYMEAMEALQETPGENVMANRSALSEQIKTAIISLPPEKAIAVKTQMLKMRERAHATAQGSQAVKVAKFSAPAGKIKKLQESAIMPAPSKKLKAKKGKLSATNSQVMQADVMVILSQQPTYKVKESTALSTPAKKARRPRHGVCRNVSISIAEDDIPPGEIVEGDQEFLESGEPLSSEAGTAPRHLLHVPSRPAGTKKPERRPGNCRRDNHILHESIPMEAHDIIQDEDKVVRSKRKGSRRRANHYPGRSLSITSLPDLEAGEVLEEPTLPAGRSSKLCHTRGVTPVHLGFDTKAKPRLSRPDPPGNSTQFYRLPKEVTDDVNDNTALQVKAHFVAQKKKRRGRVNNNSRPCCFLEVDLDEVHEIQDGGAAELKRLEVLHETSLPNRSKKLVRRRGPDGEGNGRSLDYNKPEMGKASELGGTQHSNAKPGKRRRLKVHRTRSANTSMLVELESGEIFERPDETLILYTSSRASTPAPEESIARRANGRAIVAKAHMLSHGACDVSSTSRKRRHRLHMSKELSISAVPENLAGEIVENAPDSLAATVPVSGSFPKGRLSKALAGQARRLPLLNSTEQGSLSYIVPPASSLRPFTKSRGGTLTPKVDALPISETIYNAPLPPSGPIRRSAEVGPCVAITVATAPDDVQRIPSVRASM</sequence>
<feature type="region of interest" description="Disordered" evidence="1">
    <location>
        <begin position="853"/>
        <end position="904"/>
    </location>
</feature>
<dbReference type="Proteomes" id="UP000674179">
    <property type="component" value="Chromosome 27"/>
</dbReference>
<dbReference type="KEGG" id="lenr:94170734"/>
<comment type="caution">
    <text evidence="2">The sequence shown here is derived from an EMBL/GenBank/DDBJ whole genome shotgun (WGS) entry which is preliminary data.</text>
</comment>
<feature type="region of interest" description="Disordered" evidence="1">
    <location>
        <begin position="1"/>
        <end position="33"/>
    </location>
</feature>
<evidence type="ECO:0000256" key="1">
    <source>
        <dbReference type="SAM" id="MobiDB-lite"/>
    </source>
</evidence>
<gene>
    <name evidence="2" type="ORF">CUR178_03492</name>
</gene>
<keyword evidence="3" id="KW-1185">Reference proteome</keyword>
<reference evidence="2 3" key="1">
    <citation type="submission" date="2021-02" db="EMBL/GenBank/DDBJ databases">
        <title>Leishmania (Mundinia) enrietti genome sequencing and assembly.</title>
        <authorList>
            <person name="Almutairi H."/>
            <person name="Gatherer D."/>
        </authorList>
    </citation>
    <scope>NUCLEOTIDE SEQUENCE [LARGE SCALE GENOMIC DNA]</scope>
    <source>
        <strain evidence="2">CUR178</strain>
    </source>
</reference>
<feature type="compositionally biased region" description="Basic and acidic residues" evidence="1">
    <location>
        <begin position="686"/>
        <end position="698"/>
    </location>
</feature>
<dbReference type="OrthoDB" id="263475at2759"/>
<evidence type="ECO:0000313" key="2">
    <source>
        <dbReference type="EMBL" id="KAG5475779.1"/>
    </source>
</evidence>
<dbReference type="AlphaFoldDB" id="A0A836GNF8"/>
<feature type="region of interest" description="Disordered" evidence="1">
    <location>
        <begin position="50"/>
        <end position="72"/>
    </location>
</feature>
<organism evidence="2 3">
    <name type="scientific">Leishmania enriettii</name>
    <dbReference type="NCBI Taxonomy" id="5663"/>
    <lineage>
        <taxon>Eukaryota</taxon>
        <taxon>Discoba</taxon>
        <taxon>Euglenozoa</taxon>
        <taxon>Kinetoplastea</taxon>
        <taxon>Metakinetoplastina</taxon>
        <taxon>Trypanosomatida</taxon>
        <taxon>Trypanosomatidae</taxon>
        <taxon>Leishmaniinae</taxon>
        <taxon>Leishmania</taxon>
    </lineage>
</organism>
<feature type="region of interest" description="Disordered" evidence="1">
    <location>
        <begin position="755"/>
        <end position="778"/>
    </location>
</feature>
<name>A0A836GNF8_LEIEN</name>
<feature type="compositionally biased region" description="Basic residues" evidence="1">
    <location>
        <begin position="895"/>
        <end position="904"/>
    </location>
</feature>
<feature type="compositionally biased region" description="Low complexity" evidence="1">
    <location>
        <begin position="20"/>
        <end position="33"/>
    </location>
</feature>
<proteinExistence type="predicted"/>
<dbReference type="RefSeq" id="XP_067691790.1">
    <property type="nucleotide sequence ID" value="XM_067835224.1"/>
</dbReference>
<feature type="compositionally biased region" description="Basic residues" evidence="1">
    <location>
        <begin position="699"/>
        <end position="710"/>
    </location>
</feature>
<evidence type="ECO:0000313" key="3">
    <source>
        <dbReference type="Proteomes" id="UP000674179"/>
    </source>
</evidence>
<feature type="region of interest" description="Disordered" evidence="1">
    <location>
        <begin position="636"/>
        <end position="720"/>
    </location>
</feature>